<dbReference type="GO" id="GO:0000287">
    <property type="term" value="F:magnesium ion binding"/>
    <property type="evidence" value="ECO:0007669"/>
    <property type="project" value="TreeGrafter"/>
</dbReference>
<dbReference type="InterPro" id="IPR006379">
    <property type="entry name" value="HAD-SF_hydro_IIB"/>
</dbReference>
<dbReference type="InterPro" id="IPR036412">
    <property type="entry name" value="HAD-like_sf"/>
</dbReference>
<dbReference type="CDD" id="cd07518">
    <property type="entry name" value="HAD_YbiV-Like"/>
    <property type="match status" value="1"/>
</dbReference>
<evidence type="ECO:0000313" key="3">
    <source>
        <dbReference type="Proteomes" id="UP000886597"/>
    </source>
</evidence>
<dbReference type="Gene3D" id="3.40.50.1000">
    <property type="entry name" value="HAD superfamily/HAD-like"/>
    <property type="match status" value="1"/>
</dbReference>
<dbReference type="NCBIfam" id="TIGR00099">
    <property type="entry name" value="Cof-subfamily"/>
    <property type="match status" value="1"/>
</dbReference>
<gene>
    <name evidence="2" type="primary">cof_3</name>
    <name evidence="1" type="ORF">TK11N_06380</name>
    <name evidence="2" type="ORF">TK2N_07160</name>
</gene>
<name>A0AAN4RK21_9ENTE</name>
<dbReference type="GO" id="GO:0016791">
    <property type="term" value="F:phosphatase activity"/>
    <property type="evidence" value="ECO:0007669"/>
    <property type="project" value="TreeGrafter"/>
</dbReference>
<reference evidence="2" key="2">
    <citation type="journal article" date="2020" name="Int. Dairy J.">
        <title>Lactic acid bacterial diversity in Brie cheese focusing on salt concentration and pH of isolation medium and characterisation of halophilic and alkaliphilic lactic acid bacterial isolates.</title>
        <authorList>
            <person name="Unno R."/>
            <person name="Matsutani M."/>
            <person name="Suzuki T."/>
            <person name="Kodama K."/>
            <person name="Matsushita H."/>
            <person name="Yamasato K."/>
            <person name="Koizumi Y."/>
            <person name="Ishikawa M."/>
        </authorList>
    </citation>
    <scope>NUCLEOTIDE SEQUENCE</scope>
    <source>
        <strain evidence="2">7C1</strain>
        <strain evidence="1">8C4</strain>
    </source>
</reference>
<dbReference type="AlphaFoldDB" id="A0AAN4RK21"/>
<dbReference type="Proteomes" id="UP000886607">
    <property type="component" value="Unassembled WGS sequence"/>
</dbReference>
<dbReference type="GO" id="GO:0005829">
    <property type="term" value="C:cytosol"/>
    <property type="evidence" value="ECO:0007669"/>
    <property type="project" value="TreeGrafter"/>
</dbReference>
<dbReference type="InterPro" id="IPR000150">
    <property type="entry name" value="Cof"/>
</dbReference>
<organism evidence="2 3">
    <name type="scientific">Tetragenococcus koreensis</name>
    <dbReference type="NCBI Taxonomy" id="290335"/>
    <lineage>
        <taxon>Bacteria</taxon>
        <taxon>Bacillati</taxon>
        <taxon>Bacillota</taxon>
        <taxon>Bacilli</taxon>
        <taxon>Lactobacillales</taxon>
        <taxon>Enterococcaceae</taxon>
        <taxon>Tetragenococcus</taxon>
    </lineage>
</organism>
<keyword evidence="4" id="KW-1185">Reference proteome</keyword>
<dbReference type="EMBL" id="BKBQ01000008">
    <property type="protein sequence ID" value="GEQ53872.1"/>
    <property type="molecule type" value="Genomic_DNA"/>
</dbReference>
<dbReference type="Proteomes" id="UP000886597">
    <property type="component" value="Unassembled WGS sequence"/>
</dbReference>
<dbReference type="PANTHER" id="PTHR10000">
    <property type="entry name" value="PHOSPHOSERINE PHOSPHATASE"/>
    <property type="match status" value="1"/>
</dbReference>
<dbReference type="SFLD" id="SFLDS00003">
    <property type="entry name" value="Haloacid_Dehalogenase"/>
    <property type="match status" value="1"/>
</dbReference>
<dbReference type="Pfam" id="PF08282">
    <property type="entry name" value="Hydrolase_3"/>
    <property type="match status" value="1"/>
</dbReference>
<accession>A0AAN4RK21</accession>
<dbReference type="EMBL" id="BKBO01000007">
    <property type="protein sequence ID" value="GEQ48786.1"/>
    <property type="molecule type" value="Genomic_DNA"/>
</dbReference>
<sequence length="267" mass="29802">MIKAIATDMDGTFLNSNNTYDKARFEAIYKQLVDQNIKFIVASGNQYAQLKSFFPEKDGTITYISENGAIIGQSGQLQSIASFPHEFIQEVLDDLIYRTNNNEFILCGVKSAYLLKAASSHFKNFAKKYYYKLAEVDTLNPLPDDTLVKIALDVGIEKAELIVDQLNKKYAHQLLAVSSGHGSIDITIPEINKGSTLAKLLNKWSIQPNELLAFGDANNDLEMLALTKRSYAMQNSTSNKVWQTAQYQAPSNDESGVLSVIESYLFE</sequence>
<dbReference type="InterPro" id="IPR023214">
    <property type="entry name" value="HAD_sf"/>
</dbReference>
<reference evidence="2" key="1">
    <citation type="submission" date="2019-08" db="EMBL/GenBank/DDBJ databases">
        <authorList>
            <person name="Ishikawa M."/>
            <person name="Suzuki T."/>
            <person name="Matsutani M."/>
        </authorList>
    </citation>
    <scope>NUCLEOTIDE SEQUENCE</scope>
    <source>
        <strain evidence="2">7C1</strain>
        <strain evidence="1">8C4</strain>
    </source>
</reference>
<evidence type="ECO:0000313" key="2">
    <source>
        <dbReference type="EMBL" id="GEQ53872.1"/>
    </source>
</evidence>
<dbReference type="SFLD" id="SFLDG01140">
    <property type="entry name" value="C2.B:_Phosphomannomutase_and_P"/>
    <property type="match status" value="1"/>
</dbReference>
<protein>
    <submittedName>
        <fullName evidence="2">Haloacid dehalogenase</fullName>
    </submittedName>
</protein>
<dbReference type="SUPFAM" id="SSF56784">
    <property type="entry name" value="HAD-like"/>
    <property type="match status" value="1"/>
</dbReference>
<evidence type="ECO:0000313" key="4">
    <source>
        <dbReference type="Proteomes" id="UP000886607"/>
    </source>
</evidence>
<dbReference type="NCBIfam" id="TIGR01484">
    <property type="entry name" value="HAD-SF-IIB"/>
    <property type="match status" value="1"/>
</dbReference>
<dbReference type="PANTHER" id="PTHR10000:SF53">
    <property type="entry name" value="5-AMINO-6-(5-PHOSPHO-D-RIBITYLAMINO)URACIL PHOSPHATASE YBJI-RELATED"/>
    <property type="match status" value="1"/>
</dbReference>
<evidence type="ECO:0000313" key="1">
    <source>
        <dbReference type="EMBL" id="GEQ48786.1"/>
    </source>
</evidence>
<proteinExistence type="predicted"/>
<dbReference type="RefSeq" id="WP_202583597.1">
    <property type="nucleotide sequence ID" value="NZ_BKBO01000007.1"/>
</dbReference>
<dbReference type="Gene3D" id="3.30.1240.10">
    <property type="match status" value="1"/>
</dbReference>
<comment type="caution">
    <text evidence="2">The sequence shown here is derived from an EMBL/GenBank/DDBJ whole genome shotgun (WGS) entry which is preliminary data.</text>
</comment>